<organism evidence="5 6">
    <name type="scientific">Mucilaginibacter galii</name>
    <dbReference type="NCBI Taxonomy" id="2005073"/>
    <lineage>
        <taxon>Bacteria</taxon>
        <taxon>Pseudomonadati</taxon>
        <taxon>Bacteroidota</taxon>
        <taxon>Sphingobacteriia</taxon>
        <taxon>Sphingobacteriales</taxon>
        <taxon>Sphingobacteriaceae</taxon>
        <taxon>Mucilaginibacter</taxon>
    </lineage>
</organism>
<dbReference type="AlphaFoldDB" id="A0A917J8C0"/>
<evidence type="ECO:0000256" key="3">
    <source>
        <dbReference type="ARBA" id="ARBA00022801"/>
    </source>
</evidence>
<proteinExistence type="inferred from homology"/>
<dbReference type="GO" id="GO:0030145">
    <property type="term" value="F:manganese ion binding"/>
    <property type="evidence" value="ECO:0007669"/>
    <property type="project" value="InterPro"/>
</dbReference>
<dbReference type="PANTHER" id="PTHR39181:SF1">
    <property type="entry name" value="TYROSINE-PROTEIN PHOSPHATASE YWQE"/>
    <property type="match status" value="1"/>
</dbReference>
<dbReference type="Proteomes" id="UP000662074">
    <property type="component" value="Unassembled WGS sequence"/>
</dbReference>
<dbReference type="EMBL" id="BMDO01000005">
    <property type="protein sequence ID" value="GGI51010.1"/>
    <property type="molecule type" value="Genomic_DNA"/>
</dbReference>
<dbReference type="GO" id="GO:0004725">
    <property type="term" value="F:protein tyrosine phosphatase activity"/>
    <property type="evidence" value="ECO:0007669"/>
    <property type="project" value="UniProtKB-EC"/>
</dbReference>
<accession>A0A917J8C0</accession>
<dbReference type="EC" id="3.1.3.48" evidence="2"/>
<dbReference type="Pfam" id="PF19567">
    <property type="entry name" value="CpsB_CapC"/>
    <property type="match status" value="1"/>
</dbReference>
<sequence>MFGLFSKSKKQPQETFDYDFVSVDMHSHVLPGIDDGAQTVEDSVVLIREMMGLGIKKIIATPHIMADYYRNNATTINNALHLLQEHLKAEHIDIKIEAAAEHYFDEFFMQLIDNDELMLINDKYVLFELAFTSKPPNLIHTIQKITDKGLIPILAHPERYPYLTLQEAESARSWGCRLQMNTISLTGYYGKGVKISAEALVDAGLVDFISSDMHHPRHAQAFKHALQTTYLKKLKDEGKLLNQELL</sequence>
<evidence type="ECO:0000313" key="5">
    <source>
        <dbReference type="EMBL" id="GGI51010.1"/>
    </source>
</evidence>
<evidence type="ECO:0000256" key="4">
    <source>
        <dbReference type="ARBA" id="ARBA00051722"/>
    </source>
</evidence>
<gene>
    <name evidence="5" type="ORF">GCM10011425_22220</name>
</gene>
<comment type="similarity">
    <text evidence="1">Belongs to the metallo-dependent hydrolases superfamily. CpsB/CapC family.</text>
</comment>
<keyword evidence="6" id="KW-1185">Reference proteome</keyword>
<comment type="caution">
    <text evidence="5">The sequence shown here is derived from an EMBL/GenBank/DDBJ whole genome shotgun (WGS) entry which is preliminary data.</text>
</comment>
<comment type="catalytic activity">
    <reaction evidence="4">
        <text>O-phospho-L-tyrosyl-[protein] + H2O = L-tyrosyl-[protein] + phosphate</text>
        <dbReference type="Rhea" id="RHEA:10684"/>
        <dbReference type="Rhea" id="RHEA-COMP:10136"/>
        <dbReference type="Rhea" id="RHEA-COMP:20101"/>
        <dbReference type="ChEBI" id="CHEBI:15377"/>
        <dbReference type="ChEBI" id="CHEBI:43474"/>
        <dbReference type="ChEBI" id="CHEBI:46858"/>
        <dbReference type="ChEBI" id="CHEBI:61978"/>
        <dbReference type="EC" id="3.1.3.48"/>
    </reaction>
</comment>
<dbReference type="InterPro" id="IPR016195">
    <property type="entry name" value="Pol/histidinol_Pase-like"/>
</dbReference>
<dbReference type="SUPFAM" id="SSF89550">
    <property type="entry name" value="PHP domain-like"/>
    <property type="match status" value="1"/>
</dbReference>
<keyword evidence="3" id="KW-0378">Hydrolase</keyword>
<evidence type="ECO:0000313" key="6">
    <source>
        <dbReference type="Proteomes" id="UP000662074"/>
    </source>
</evidence>
<dbReference type="PIRSF" id="PIRSF016557">
    <property type="entry name" value="Caps_synth_CpsB"/>
    <property type="match status" value="1"/>
</dbReference>
<protein>
    <recommendedName>
        <fullName evidence="2">protein-tyrosine-phosphatase</fullName>
        <ecNumber evidence="2">3.1.3.48</ecNumber>
    </recommendedName>
</protein>
<reference evidence="5" key="2">
    <citation type="submission" date="2020-09" db="EMBL/GenBank/DDBJ databases">
        <authorList>
            <person name="Sun Q."/>
            <person name="Sedlacek I."/>
        </authorList>
    </citation>
    <scope>NUCLEOTIDE SEQUENCE</scope>
    <source>
        <strain evidence="5">CCM 8711</strain>
    </source>
</reference>
<dbReference type="RefSeq" id="WP_188416670.1">
    <property type="nucleotide sequence ID" value="NZ_BMDO01000005.1"/>
</dbReference>
<name>A0A917J8C0_9SPHI</name>
<dbReference type="PANTHER" id="PTHR39181">
    <property type="entry name" value="TYROSINE-PROTEIN PHOSPHATASE YWQE"/>
    <property type="match status" value="1"/>
</dbReference>
<evidence type="ECO:0000256" key="1">
    <source>
        <dbReference type="ARBA" id="ARBA00005750"/>
    </source>
</evidence>
<dbReference type="Gene3D" id="3.20.20.140">
    <property type="entry name" value="Metal-dependent hydrolases"/>
    <property type="match status" value="1"/>
</dbReference>
<dbReference type="InterPro" id="IPR016667">
    <property type="entry name" value="Caps_polysacc_synth_CpsB/CapC"/>
</dbReference>
<reference evidence="5" key="1">
    <citation type="journal article" date="2014" name="Int. J. Syst. Evol. Microbiol.">
        <title>Complete genome sequence of Corynebacterium casei LMG S-19264T (=DSM 44701T), isolated from a smear-ripened cheese.</title>
        <authorList>
            <consortium name="US DOE Joint Genome Institute (JGI-PGF)"/>
            <person name="Walter F."/>
            <person name="Albersmeier A."/>
            <person name="Kalinowski J."/>
            <person name="Ruckert C."/>
        </authorList>
    </citation>
    <scope>NUCLEOTIDE SEQUENCE</scope>
    <source>
        <strain evidence="5">CCM 8711</strain>
    </source>
</reference>
<evidence type="ECO:0000256" key="2">
    <source>
        <dbReference type="ARBA" id="ARBA00013064"/>
    </source>
</evidence>